<evidence type="ECO:0000313" key="2">
    <source>
        <dbReference type="EMBL" id="TDD52742.1"/>
    </source>
</evidence>
<feature type="compositionally biased region" description="Basic and acidic residues" evidence="1">
    <location>
        <begin position="13"/>
        <end position="30"/>
    </location>
</feature>
<sequence length="95" mass="11398">MSRITGKRRPDRKRAEDVLRHGIEGRSGYRHDRRAPTRRGQAEGRRREERPERRRRPARVRELRQRHRLAVLTPADRARPGGACDRRSITMRNER</sequence>
<feature type="compositionally biased region" description="Basic and acidic residues" evidence="1">
    <location>
        <begin position="76"/>
        <end position="95"/>
    </location>
</feature>
<dbReference type="AlphaFoldDB" id="A0A4R4Z965"/>
<feature type="compositionally biased region" description="Basic residues" evidence="1">
    <location>
        <begin position="53"/>
        <end position="69"/>
    </location>
</feature>
<evidence type="ECO:0000256" key="1">
    <source>
        <dbReference type="SAM" id="MobiDB-lite"/>
    </source>
</evidence>
<accession>A0A4R4Z965</accession>
<feature type="compositionally biased region" description="Basic residues" evidence="1">
    <location>
        <begin position="1"/>
        <end position="12"/>
    </location>
</feature>
<evidence type="ECO:0000313" key="3">
    <source>
        <dbReference type="Proteomes" id="UP000294947"/>
    </source>
</evidence>
<comment type="caution">
    <text evidence="2">The sequence shown here is derived from an EMBL/GenBank/DDBJ whole genome shotgun (WGS) entry which is preliminary data.</text>
</comment>
<gene>
    <name evidence="2" type="ORF">E1288_11065</name>
</gene>
<protein>
    <submittedName>
        <fullName evidence="2">Uncharacterized protein</fullName>
    </submittedName>
</protein>
<reference evidence="2 3" key="1">
    <citation type="submission" date="2019-03" db="EMBL/GenBank/DDBJ databases">
        <title>Draft genome sequences of novel Actinobacteria.</title>
        <authorList>
            <person name="Sahin N."/>
            <person name="Ay H."/>
            <person name="Saygin H."/>
        </authorList>
    </citation>
    <scope>NUCLEOTIDE SEQUENCE [LARGE SCALE GENOMIC DNA]</scope>
    <source>
        <strain evidence="2 3">7K502</strain>
    </source>
</reference>
<name>A0A4R4Z965_9PSEU</name>
<proteinExistence type="predicted"/>
<dbReference type="EMBL" id="SMKW01000011">
    <property type="protein sequence ID" value="TDD52742.1"/>
    <property type="molecule type" value="Genomic_DNA"/>
</dbReference>
<feature type="compositionally biased region" description="Basic and acidic residues" evidence="1">
    <location>
        <begin position="40"/>
        <end position="52"/>
    </location>
</feature>
<feature type="region of interest" description="Disordered" evidence="1">
    <location>
        <begin position="1"/>
        <end position="95"/>
    </location>
</feature>
<dbReference type="Proteomes" id="UP000294947">
    <property type="component" value="Unassembled WGS sequence"/>
</dbReference>
<organism evidence="2 3">
    <name type="scientific">Saccharopolyspora elongata</name>
    <dbReference type="NCBI Taxonomy" id="2530387"/>
    <lineage>
        <taxon>Bacteria</taxon>
        <taxon>Bacillati</taxon>
        <taxon>Actinomycetota</taxon>
        <taxon>Actinomycetes</taxon>
        <taxon>Pseudonocardiales</taxon>
        <taxon>Pseudonocardiaceae</taxon>
        <taxon>Saccharopolyspora</taxon>
    </lineage>
</organism>
<keyword evidence="3" id="KW-1185">Reference proteome</keyword>